<accession>A0ABV5YQH2</accession>
<keyword evidence="3" id="KW-1185">Reference proteome</keyword>
<sequence>MTEAIGAVRGRAGPPTAAEPVGGPSAHALVDRGPLLAEARAQLAAGSVLLTGPAGIGKSTRLAALAAEVTGHRILR</sequence>
<dbReference type="RefSeq" id="WP_378210124.1">
    <property type="nucleotide sequence ID" value="NZ_JBHLZP010000365.1"/>
</dbReference>
<dbReference type="SUPFAM" id="SSF52540">
    <property type="entry name" value="P-loop containing nucleoside triphosphate hydrolases"/>
    <property type="match status" value="1"/>
</dbReference>
<evidence type="ECO:0000256" key="1">
    <source>
        <dbReference type="SAM" id="MobiDB-lite"/>
    </source>
</evidence>
<dbReference type="Proteomes" id="UP001589627">
    <property type="component" value="Unassembled WGS sequence"/>
</dbReference>
<comment type="caution">
    <text evidence="2">The sequence shown here is derived from an EMBL/GenBank/DDBJ whole genome shotgun (WGS) entry which is preliminary data.</text>
</comment>
<name>A0ABV5YQH2_9ACTN</name>
<dbReference type="InterPro" id="IPR027417">
    <property type="entry name" value="P-loop_NTPase"/>
</dbReference>
<feature type="region of interest" description="Disordered" evidence="1">
    <location>
        <begin position="1"/>
        <end position="24"/>
    </location>
</feature>
<dbReference type="EMBL" id="JBHLZP010000365">
    <property type="protein sequence ID" value="MFB9837311.1"/>
    <property type="molecule type" value="Genomic_DNA"/>
</dbReference>
<evidence type="ECO:0000313" key="3">
    <source>
        <dbReference type="Proteomes" id="UP001589627"/>
    </source>
</evidence>
<evidence type="ECO:0008006" key="4">
    <source>
        <dbReference type="Google" id="ProtNLM"/>
    </source>
</evidence>
<reference evidence="2 3" key="1">
    <citation type="submission" date="2024-09" db="EMBL/GenBank/DDBJ databases">
        <authorList>
            <person name="Sun Q."/>
            <person name="Mori K."/>
        </authorList>
    </citation>
    <scope>NUCLEOTIDE SEQUENCE [LARGE SCALE GENOMIC DNA]</scope>
    <source>
        <strain evidence="2 3">TBRC 0563</strain>
    </source>
</reference>
<proteinExistence type="predicted"/>
<gene>
    <name evidence="2" type="ORF">ACFFNX_34570</name>
</gene>
<evidence type="ECO:0000313" key="2">
    <source>
        <dbReference type="EMBL" id="MFB9837311.1"/>
    </source>
</evidence>
<feature type="non-terminal residue" evidence="2">
    <location>
        <position position="76"/>
    </location>
</feature>
<organism evidence="2 3">
    <name type="scientific">Actinoallomurus acaciae</name>
    <dbReference type="NCBI Taxonomy" id="502577"/>
    <lineage>
        <taxon>Bacteria</taxon>
        <taxon>Bacillati</taxon>
        <taxon>Actinomycetota</taxon>
        <taxon>Actinomycetes</taxon>
        <taxon>Streptosporangiales</taxon>
        <taxon>Thermomonosporaceae</taxon>
        <taxon>Actinoallomurus</taxon>
    </lineage>
</organism>
<protein>
    <recommendedName>
        <fullName evidence="4">AAA family ATPase</fullName>
    </recommendedName>
</protein>